<dbReference type="EMBL" id="CP065053">
    <property type="protein sequence ID" value="QPI51922.1"/>
    <property type="molecule type" value="Genomic_DNA"/>
</dbReference>
<protein>
    <recommendedName>
        <fullName evidence="3">Elongation factor Tu</fullName>
    </recommendedName>
</protein>
<evidence type="ECO:0008006" key="3">
    <source>
        <dbReference type="Google" id="ProtNLM"/>
    </source>
</evidence>
<organism evidence="1 2">
    <name type="scientific">Massilia antarctica</name>
    <dbReference type="NCBI Taxonomy" id="2765360"/>
    <lineage>
        <taxon>Bacteria</taxon>
        <taxon>Pseudomonadati</taxon>
        <taxon>Pseudomonadota</taxon>
        <taxon>Betaproteobacteria</taxon>
        <taxon>Burkholderiales</taxon>
        <taxon>Oxalobacteraceae</taxon>
        <taxon>Telluria group</taxon>
        <taxon>Massilia</taxon>
    </lineage>
</organism>
<evidence type="ECO:0000313" key="1">
    <source>
        <dbReference type="EMBL" id="QPI51922.1"/>
    </source>
</evidence>
<name>A0AA48WHS1_9BURK</name>
<keyword evidence="2" id="KW-1185">Reference proteome</keyword>
<sequence length="112" mass="12418">MPPAPQFTAELTFHFTGQGPERLHCFVFEDGLHRRVPMRMDGVDGLHTVGMWVDKAHTFVSGDTVLVRCVVIAPELFHDVVQPGVQFALWDGGYFASGVVLERHEAGWPSTA</sequence>
<dbReference type="RefSeq" id="WP_206091441.1">
    <property type="nucleotide sequence ID" value="NZ_CP065053.1"/>
</dbReference>
<proteinExistence type="predicted"/>
<accession>A0AA48WHS1</accession>
<gene>
    <name evidence="1" type="ORF">IV454_10725</name>
</gene>
<evidence type="ECO:0000313" key="2">
    <source>
        <dbReference type="Proteomes" id="UP000662888"/>
    </source>
</evidence>
<reference evidence="1 2" key="1">
    <citation type="submission" date="2020-11" db="EMBL/GenBank/DDBJ databases">
        <authorList>
            <person name="Sun Q."/>
        </authorList>
    </citation>
    <scope>NUCLEOTIDE SEQUENCE [LARGE SCALE GENOMIC DNA]</scope>
    <source>
        <strain evidence="1 2">P8398</strain>
    </source>
</reference>
<dbReference type="Proteomes" id="UP000662888">
    <property type="component" value="Chromosome"/>
</dbReference>